<protein>
    <submittedName>
        <fullName evidence="1">Uncharacterized protein</fullName>
    </submittedName>
</protein>
<evidence type="ECO:0000313" key="1">
    <source>
        <dbReference type="EMBL" id="JAE18822.1"/>
    </source>
</evidence>
<dbReference type="EMBL" id="GBRH01179074">
    <property type="protein sequence ID" value="JAE18822.1"/>
    <property type="molecule type" value="Transcribed_RNA"/>
</dbReference>
<sequence>MVSKAVQNRSVTKETGLTRTRNRSVYRNYYCSDFGYRSVSLVYRSGFFACGFFRFFGFVNPGWGWVE</sequence>
<accession>A0A0A9G2T9</accession>
<reference evidence="1" key="1">
    <citation type="submission" date="2014-09" db="EMBL/GenBank/DDBJ databases">
        <authorList>
            <person name="Magalhaes I.L.F."/>
            <person name="Oliveira U."/>
            <person name="Santos F.R."/>
            <person name="Vidigal T.H.D.A."/>
            <person name="Brescovit A.D."/>
            <person name="Santos A.J."/>
        </authorList>
    </citation>
    <scope>NUCLEOTIDE SEQUENCE</scope>
    <source>
        <tissue evidence="1">Shoot tissue taken approximately 20 cm above the soil surface</tissue>
    </source>
</reference>
<organism evidence="1">
    <name type="scientific">Arundo donax</name>
    <name type="common">Giant reed</name>
    <name type="synonym">Donax arundinaceus</name>
    <dbReference type="NCBI Taxonomy" id="35708"/>
    <lineage>
        <taxon>Eukaryota</taxon>
        <taxon>Viridiplantae</taxon>
        <taxon>Streptophyta</taxon>
        <taxon>Embryophyta</taxon>
        <taxon>Tracheophyta</taxon>
        <taxon>Spermatophyta</taxon>
        <taxon>Magnoliopsida</taxon>
        <taxon>Liliopsida</taxon>
        <taxon>Poales</taxon>
        <taxon>Poaceae</taxon>
        <taxon>PACMAD clade</taxon>
        <taxon>Arundinoideae</taxon>
        <taxon>Arundineae</taxon>
        <taxon>Arundo</taxon>
    </lineage>
</organism>
<dbReference type="AlphaFoldDB" id="A0A0A9G2T9"/>
<reference evidence="1" key="2">
    <citation type="journal article" date="2015" name="Data Brief">
        <title>Shoot transcriptome of the giant reed, Arundo donax.</title>
        <authorList>
            <person name="Barrero R.A."/>
            <person name="Guerrero F.D."/>
            <person name="Moolhuijzen P."/>
            <person name="Goolsby J.A."/>
            <person name="Tidwell J."/>
            <person name="Bellgard S.E."/>
            <person name="Bellgard M.I."/>
        </authorList>
    </citation>
    <scope>NUCLEOTIDE SEQUENCE</scope>
    <source>
        <tissue evidence="1">Shoot tissue taken approximately 20 cm above the soil surface</tissue>
    </source>
</reference>
<name>A0A0A9G2T9_ARUDO</name>
<proteinExistence type="predicted"/>